<dbReference type="AlphaFoldDB" id="A0A6A5KPS5"/>
<evidence type="ECO:0000256" key="1">
    <source>
        <dbReference type="SAM" id="MobiDB-lite"/>
    </source>
</evidence>
<accession>A0A6A5KPS5</accession>
<evidence type="ECO:0000313" key="2">
    <source>
        <dbReference type="EMBL" id="KAF1838140.1"/>
    </source>
</evidence>
<evidence type="ECO:0000313" key="3">
    <source>
        <dbReference type="Proteomes" id="UP000800040"/>
    </source>
</evidence>
<reference evidence="2" key="1">
    <citation type="submission" date="2020-01" db="EMBL/GenBank/DDBJ databases">
        <authorList>
            <consortium name="DOE Joint Genome Institute"/>
            <person name="Haridas S."/>
            <person name="Albert R."/>
            <person name="Binder M."/>
            <person name="Bloem J."/>
            <person name="Labutti K."/>
            <person name="Salamov A."/>
            <person name="Andreopoulos B."/>
            <person name="Baker S.E."/>
            <person name="Barry K."/>
            <person name="Bills G."/>
            <person name="Bluhm B.H."/>
            <person name="Cannon C."/>
            <person name="Castanera R."/>
            <person name="Culley D.E."/>
            <person name="Daum C."/>
            <person name="Ezra D."/>
            <person name="Gonzalez J.B."/>
            <person name="Henrissat B."/>
            <person name="Kuo A."/>
            <person name="Liang C."/>
            <person name="Lipzen A."/>
            <person name="Lutzoni F."/>
            <person name="Magnuson J."/>
            <person name="Mondo S."/>
            <person name="Nolan M."/>
            <person name="Ohm R."/>
            <person name="Pangilinan J."/>
            <person name="Park H.-J."/>
            <person name="Ramirez L."/>
            <person name="Alfaro M."/>
            <person name="Sun H."/>
            <person name="Tritt A."/>
            <person name="Yoshinaga Y."/>
            <person name="Zwiers L.-H."/>
            <person name="Turgeon B.G."/>
            <person name="Goodwin S.B."/>
            <person name="Spatafora J.W."/>
            <person name="Crous P.W."/>
            <person name="Grigoriev I.V."/>
        </authorList>
    </citation>
    <scope>NUCLEOTIDE SEQUENCE</scope>
    <source>
        <strain evidence="2">P77</strain>
    </source>
</reference>
<keyword evidence="3" id="KW-1185">Reference proteome</keyword>
<organism evidence="2 3">
    <name type="scientific">Decorospora gaudefroyi</name>
    <dbReference type="NCBI Taxonomy" id="184978"/>
    <lineage>
        <taxon>Eukaryota</taxon>
        <taxon>Fungi</taxon>
        <taxon>Dikarya</taxon>
        <taxon>Ascomycota</taxon>
        <taxon>Pezizomycotina</taxon>
        <taxon>Dothideomycetes</taxon>
        <taxon>Pleosporomycetidae</taxon>
        <taxon>Pleosporales</taxon>
        <taxon>Pleosporineae</taxon>
        <taxon>Pleosporaceae</taxon>
        <taxon>Decorospora</taxon>
    </lineage>
</organism>
<proteinExistence type="predicted"/>
<feature type="region of interest" description="Disordered" evidence="1">
    <location>
        <begin position="76"/>
        <end position="130"/>
    </location>
</feature>
<sequence length="347" mass="39421">MVDLESPTMPSTPVLRAASLNWTAASSCTIQSNQPTCCVCFERLHRKTAATIEHINKCWDQIRAEAQTLKAKRTKEIDGAEMKASENKDSKSTEPELLTRTEQIRDVTPDPHPVLSSQRPNPMAERAGMPPRTRCRSYGWVLSSMDAIDLFHHRMSCDTVDNLQACPTCNTPFVNNATNDAHSFLLQKAAIVQHVHACKYGNQTTQANHEPLVAAWCGRLESARRRAEREFGLRKEWDTRTHRRSFRWKMENGSEYPGAVYGIPSSRLRVVTNVVSARVFETVRCVKTTVPDYIPMAPFRRCPFSVLEIPGSTKIPYGLRAETVVRNHWSLVAMDWRAKTSYYYDSM</sequence>
<name>A0A6A5KPS5_9PLEO</name>
<feature type="compositionally biased region" description="Basic and acidic residues" evidence="1">
    <location>
        <begin position="76"/>
        <end position="109"/>
    </location>
</feature>
<dbReference type="OrthoDB" id="3801233at2759"/>
<dbReference type="Proteomes" id="UP000800040">
    <property type="component" value="Unassembled WGS sequence"/>
</dbReference>
<protein>
    <submittedName>
        <fullName evidence="2">Uncharacterized protein</fullName>
    </submittedName>
</protein>
<dbReference type="EMBL" id="ML975255">
    <property type="protein sequence ID" value="KAF1838140.1"/>
    <property type="molecule type" value="Genomic_DNA"/>
</dbReference>
<gene>
    <name evidence="2" type="ORF">BDW02DRAFT_595014</name>
</gene>